<name>A0A2M8KJ17_9BACT</name>
<dbReference type="Gene3D" id="3.40.50.2000">
    <property type="entry name" value="Glycogen Phosphorylase B"/>
    <property type="match status" value="2"/>
</dbReference>
<dbReference type="AlphaFoldDB" id="A0A2M8KJ17"/>
<proteinExistence type="predicted"/>
<dbReference type="PANTHER" id="PTHR12526:SF630">
    <property type="entry name" value="GLYCOSYLTRANSFERASE"/>
    <property type="match status" value="1"/>
</dbReference>
<feature type="non-terminal residue" evidence="2">
    <location>
        <position position="1"/>
    </location>
</feature>
<sequence length="147" mass="16158">IVGDGPNEKKLKAQTAKLRLNNRVKFLGRLPHDQLLKLMVASDVFVLNTQYEGLPHIVLEAMACGLPVVTTNVGGNPEVIKNGRSGLLVEPDNQTQIKMAILKIVNGREFKEKIILEAQKSLSQFTEQKMLAQTQTILAAAAEKKSN</sequence>
<dbReference type="Proteomes" id="UP000231086">
    <property type="component" value="Unassembled WGS sequence"/>
</dbReference>
<dbReference type="EMBL" id="PFEA01000022">
    <property type="protein sequence ID" value="PJE59903.1"/>
    <property type="molecule type" value="Genomic_DNA"/>
</dbReference>
<evidence type="ECO:0000259" key="1">
    <source>
        <dbReference type="Pfam" id="PF00534"/>
    </source>
</evidence>
<gene>
    <name evidence="2" type="ORF">COU85_01155</name>
</gene>
<organism evidence="2 3">
    <name type="scientific">Candidatus Portnoybacteria bacterium CG10_big_fil_rev_8_21_14_0_10_44_7</name>
    <dbReference type="NCBI Taxonomy" id="1974816"/>
    <lineage>
        <taxon>Bacteria</taxon>
        <taxon>Candidatus Portnoyibacteriota</taxon>
    </lineage>
</organism>
<evidence type="ECO:0000313" key="3">
    <source>
        <dbReference type="Proteomes" id="UP000231086"/>
    </source>
</evidence>
<evidence type="ECO:0000313" key="2">
    <source>
        <dbReference type="EMBL" id="PJE59903.1"/>
    </source>
</evidence>
<dbReference type="PANTHER" id="PTHR12526">
    <property type="entry name" value="GLYCOSYLTRANSFERASE"/>
    <property type="match status" value="1"/>
</dbReference>
<dbReference type="Pfam" id="PF00534">
    <property type="entry name" value="Glycos_transf_1"/>
    <property type="match status" value="1"/>
</dbReference>
<dbReference type="InterPro" id="IPR001296">
    <property type="entry name" value="Glyco_trans_1"/>
</dbReference>
<dbReference type="SUPFAM" id="SSF53756">
    <property type="entry name" value="UDP-Glycosyltransferase/glycogen phosphorylase"/>
    <property type="match status" value="1"/>
</dbReference>
<protein>
    <recommendedName>
        <fullName evidence="1">Glycosyl transferase family 1 domain-containing protein</fullName>
    </recommendedName>
</protein>
<feature type="domain" description="Glycosyl transferase family 1" evidence="1">
    <location>
        <begin position="1"/>
        <end position="120"/>
    </location>
</feature>
<comment type="caution">
    <text evidence="2">The sequence shown here is derived from an EMBL/GenBank/DDBJ whole genome shotgun (WGS) entry which is preliminary data.</text>
</comment>
<reference evidence="3" key="1">
    <citation type="submission" date="2017-09" db="EMBL/GenBank/DDBJ databases">
        <title>Depth-based differentiation of microbial function through sediment-hosted aquifers and enrichment of novel symbionts in the deep terrestrial subsurface.</title>
        <authorList>
            <person name="Probst A.J."/>
            <person name="Ladd B."/>
            <person name="Jarett J.K."/>
            <person name="Geller-Mcgrath D.E."/>
            <person name="Sieber C.M.K."/>
            <person name="Emerson J.B."/>
            <person name="Anantharaman K."/>
            <person name="Thomas B.C."/>
            <person name="Malmstrom R."/>
            <person name="Stieglmeier M."/>
            <person name="Klingl A."/>
            <person name="Woyke T."/>
            <person name="Ryan C.M."/>
            <person name="Banfield J.F."/>
        </authorList>
    </citation>
    <scope>NUCLEOTIDE SEQUENCE [LARGE SCALE GENOMIC DNA]</scope>
</reference>
<accession>A0A2M8KJ17</accession>
<dbReference type="GO" id="GO:0016757">
    <property type="term" value="F:glycosyltransferase activity"/>
    <property type="evidence" value="ECO:0007669"/>
    <property type="project" value="InterPro"/>
</dbReference>